<evidence type="ECO:0000259" key="17">
    <source>
        <dbReference type="PROSITE" id="PS51068"/>
    </source>
</evidence>
<keyword evidence="6 15" id="KW-0863">Zinc-finger</keyword>
<evidence type="ECO:0000313" key="18">
    <source>
        <dbReference type="EMBL" id="OGZ32092.1"/>
    </source>
</evidence>
<dbReference type="SUPFAM" id="SSF81624">
    <property type="entry name" value="N-terminal domain of MutM-like DNA repair proteins"/>
    <property type="match status" value="1"/>
</dbReference>
<dbReference type="EC" id="4.2.99.18" evidence="15"/>
<keyword evidence="12 15" id="KW-0511">Multifunctional enzyme</keyword>
<dbReference type="SMART" id="SM01232">
    <property type="entry name" value="H2TH"/>
    <property type="match status" value="1"/>
</dbReference>
<dbReference type="PANTHER" id="PTHR22993:SF9">
    <property type="entry name" value="FORMAMIDOPYRIMIDINE-DNA GLYCOSYLASE"/>
    <property type="match status" value="1"/>
</dbReference>
<accession>A0A1G2F2W3</accession>
<evidence type="ECO:0000256" key="7">
    <source>
        <dbReference type="ARBA" id="ARBA00022801"/>
    </source>
</evidence>
<comment type="function">
    <text evidence="15">Involved in base excision repair of DNA damaged by oxidation or by mutagenic agents. Acts as DNA glycosylase that recognizes and removes damaged bases. Has a preference for oxidized purines, such as 7,8-dihydro-8-oxoguanine (8-oxoG). Has AP (apurinic/apyrimidinic) lyase activity and introduces nicks in the DNA strand. Cleaves the DNA backbone by beta-delta elimination to generate a single-strand break at the site of the removed base with both 3'- and 5'-phosphates.</text>
</comment>
<dbReference type="GO" id="GO:0003684">
    <property type="term" value="F:damaged DNA binding"/>
    <property type="evidence" value="ECO:0007669"/>
    <property type="project" value="InterPro"/>
</dbReference>
<organism evidence="18 19">
    <name type="scientific">Candidatus Portnoybacteria bacterium RBG_13_40_8</name>
    <dbReference type="NCBI Taxonomy" id="1801990"/>
    <lineage>
        <taxon>Bacteria</taxon>
        <taxon>Candidatus Portnoyibacteriota</taxon>
    </lineage>
</organism>
<evidence type="ECO:0000256" key="6">
    <source>
        <dbReference type="ARBA" id="ARBA00022771"/>
    </source>
</evidence>
<dbReference type="PROSITE" id="PS51066">
    <property type="entry name" value="ZF_FPG_2"/>
    <property type="match status" value="1"/>
</dbReference>
<evidence type="ECO:0000256" key="9">
    <source>
        <dbReference type="ARBA" id="ARBA00023125"/>
    </source>
</evidence>
<feature type="binding site" evidence="15">
    <location>
        <position position="117"/>
    </location>
    <ligand>
        <name>DNA</name>
        <dbReference type="ChEBI" id="CHEBI:16991"/>
    </ligand>
</feature>
<dbReference type="EC" id="3.2.2.23" evidence="15"/>
<dbReference type="PROSITE" id="PS01242">
    <property type="entry name" value="ZF_FPG_1"/>
    <property type="match status" value="1"/>
</dbReference>
<comment type="subunit">
    <text evidence="3 15">Monomer.</text>
</comment>
<comment type="caution">
    <text evidence="15">Lacks conserved residue(s) required for the propagation of feature annotation.</text>
</comment>
<evidence type="ECO:0000256" key="13">
    <source>
        <dbReference type="ARBA" id="ARBA00023295"/>
    </source>
</evidence>
<dbReference type="SUPFAM" id="SSF57716">
    <property type="entry name" value="Glucocorticoid receptor-like (DNA-binding domain)"/>
    <property type="match status" value="1"/>
</dbReference>
<keyword evidence="10 15" id="KW-0234">DNA repair</keyword>
<dbReference type="GO" id="GO:0034039">
    <property type="term" value="F:8-oxo-7,8-dihydroguanine DNA N-glycosylase activity"/>
    <property type="evidence" value="ECO:0007669"/>
    <property type="project" value="TreeGrafter"/>
</dbReference>
<evidence type="ECO:0000256" key="2">
    <source>
        <dbReference type="ARBA" id="ARBA00009409"/>
    </source>
</evidence>
<keyword evidence="7 15" id="KW-0378">Hydrolase</keyword>
<sequence length="279" mass="31881">MPELPEVETIKRELEAVILDKRITAVVINNAKVIREPKKEKFVANLKNVAIKKIIRKGKLLIFELSSGKFLTIHLKMTGQLIYPSHQKRGGGVNPGKISRVSFRFFDNTLLDFNDSRLFGELRIVDDWQKLKFIKELGPEPFDIDAEKFKEMLASKKTKIKVSIMDQKFISGIGNLYANEALFRAKIHPQRPTNSLSEKEKELLFKEIKDVLLEAIHYGGSSVDQYVQVSGKPGEYVKYHKVYDREGEPCFNCGGKVERISLGSRGTYFCPACQRLKRS</sequence>
<comment type="catalytic activity">
    <reaction evidence="14 15">
        <text>2'-deoxyribonucleotide-(2'-deoxyribose 5'-phosphate)-2'-deoxyribonucleotide-DNA = a 3'-end 2'-deoxyribonucleotide-(2,3-dehydro-2,3-deoxyribose 5'-phosphate)-DNA + a 5'-end 5'-phospho-2'-deoxyribonucleoside-DNA + H(+)</text>
        <dbReference type="Rhea" id="RHEA:66592"/>
        <dbReference type="Rhea" id="RHEA-COMP:13180"/>
        <dbReference type="Rhea" id="RHEA-COMP:16897"/>
        <dbReference type="Rhea" id="RHEA-COMP:17067"/>
        <dbReference type="ChEBI" id="CHEBI:15378"/>
        <dbReference type="ChEBI" id="CHEBI:136412"/>
        <dbReference type="ChEBI" id="CHEBI:157695"/>
        <dbReference type="ChEBI" id="CHEBI:167181"/>
        <dbReference type="EC" id="4.2.99.18"/>
    </reaction>
</comment>
<dbReference type="NCBIfam" id="NF002211">
    <property type="entry name" value="PRK01103.1"/>
    <property type="match status" value="1"/>
</dbReference>
<dbReference type="InterPro" id="IPR012319">
    <property type="entry name" value="FPG_cat"/>
</dbReference>
<proteinExistence type="inferred from homology"/>
<gene>
    <name evidence="15" type="primary">mutM</name>
    <name evidence="15" type="synonym">fpg</name>
    <name evidence="18" type="ORF">A2V69_01340</name>
</gene>
<evidence type="ECO:0000256" key="14">
    <source>
        <dbReference type="ARBA" id="ARBA00044632"/>
    </source>
</evidence>
<dbReference type="InterPro" id="IPR035937">
    <property type="entry name" value="FPG_N"/>
</dbReference>
<evidence type="ECO:0000256" key="11">
    <source>
        <dbReference type="ARBA" id="ARBA00023239"/>
    </source>
</evidence>
<keyword evidence="8 15" id="KW-0862">Zinc</keyword>
<keyword evidence="9 15" id="KW-0238">DNA-binding</keyword>
<evidence type="ECO:0000256" key="10">
    <source>
        <dbReference type="ARBA" id="ARBA00023204"/>
    </source>
</evidence>
<protein>
    <recommendedName>
        <fullName evidence="15">Formamidopyrimidine-DNA glycosylase</fullName>
        <shortName evidence="15">Fapy-DNA glycosylase</shortName>
        <ecNumber evidence="15">3.2.2.23</ecNumber>
    </recommendedName>
    <alternativeName>
        <fullName evidence="15">DNA-(apurinic or apyrimidinic site) lyase MutM</fullName>
        <shortName evidence="15">AP lyase MutM</shortName>
        <ecNumber evidence="15">4.2.99.18</ecNumber>
    </alternativeName>
</protein>
<dbReference type="Pfam" id="PF06827">
    <property type="entry name" value="zf-FPG_IleRS"/>
    <property type="match status" value="1"/>
</dbReference>
<evidence type="ECO:0000256" key="3">
    <source>
        <dbReference type="ARBA" id="ARBA00011245"/>
    </source>
</evidence>
<evidence type="ECO:0000256" key="8">
    <source>
        <dbReference type="ARBA" id="ARBA00022833"/>
    </source>
</evidence>
<dbReference type="InterPro" id="IPR015887">
    <property type="entry name" value="DNA_glyclase_Znf_dom_DNA_BS"/>
</dbReference>
<dbReference type="InterPro" id="IPR010663">
    <property type="entry name" value="Znf_FPG/IleRS"/>
</dbReference>
<feature type="active site" description="Proton donor" evidence="15">
    <location>
        <position position="3"/>
    </location>
</feature>
<dbReference type="InterPro" id="IPR000214">
    <property type="entry name" value="Znf_DNA_glyclase/AP_lyase"/>
</dbReference>
<comment type="similarity">
    <text evidence="2 15">Belongs to the FPG family.</text>
</comment>
<keyword evidence="13 15" id="KW-0326">Glycosidase</keyword>
<dbReference type="PROSITE" id="PS51068">
    <property type="entry name" value="FPG_CAT"/>
    <property type="match status" value="1"/>
</dbReference>
<evidence type="ECO:0000256" key="5">
    <source>
        <dbReference type="ARBA" id="ARBA00022763"/>
    </source>
</evidence>
<dbReference type="PANTHER" id="PTHR22993">
    <property type="entry name" value="FORMAMIDOPYRIMIDINE-DNA GLYCOSYLASE"/>
    <property type="match status" value="1"/>
</dbReference>
<dbReference type="CDD" id="cd08966">
    <property type="entry name" value="EcFpg-like_N"/>
    <property type="match status" value="1"/>
</dbReference>
<keyword evidence="5 15" id="KW-0227">DNA damage</keyword>
<feature type="active site" description="Proton donor; for beta-elimination activity" evidence="15">
    <location>
        <position position="59"/>
    </location>
</feature>
<dbReference type="Gene3D" id="1.10.8.50">
    <property type="match status" value="1"/>
</dbReference>
<evidence type="ECO:0000256" key="4">
    <source>
        <dbReference type="ARBA" id="ARBA00022723"/>
    </source>
</evidence>
<dbReference type="AlphaFoldDB" id="A0A1G2F2W3"/>
<dbReference type="Pfam" id="PF06831">
    <property type="entry name" value="H2TH"/>
    <property type="match status" value="1"/>
</dbReference>
<feature type="active site" description="Schiff-base intermediate with DNA" evidence="15">
    <location>
        <position position="2"/>
    </location>
</feature>
<dbReference type="GO" id="GO:0140078">
    <property type="term" value="F:class I DNA-(apurinic or apyrimidinic site) endonuclease activity"/>
    <property type="evidence" value="ECO:0007669"/>
    <property type="project" value="UniProtKB-EC"/>
</dbReference>
<dbReference type="GO" id="GO:0006284">
    <property type="term" value="P:base-excision repair"/>
    <property type="evidence" value="ECO:0007669"/>
    <property type="project" value="InterPro"/>
</dbReference>
<dbReference type="STRING" id="1801990.A2V69_01340"/>
<evidence type="ECO:0000259" key="16">
    <source>
        <dbReference type="PROSITE" id="PS51066"/>
    </source>
</evidence>
<feature type="active site" description="Proton donor; for delta-elimination activity" evidence="15">
    <location>
        <position position="265"/>
    </location>
</feature>
<dbReference type="SUPFAM" id="SSF46946">
    <property type="entry name" value="S13-like H2TH domain"/>
    <property type="match status" value="1"/>
</dbReference>
<reference evidence="18 19" key="1">
    <citation type="journal article" date="2016" name="Nat. Commun.">
        <title>Thousands of microbial genomes shed light on interconnected biogeochemical processes in an aquifer system.</title>
        <authorList>
            <person name="Anantharaman K."/>
            <person name="Brown C.T."/>
            <person name="Hug L.A."/>
            <person name="Sharon I."/>
            <person name="Castelle C.J."/>
            <person name="Probst A.J."/>
            <person name="Thomas B.C."/>
            <person name="Singh A."/>
            <person name="Wilkins M.J."/>
            <person name="Karaoz U."/>
            <person name="Brodie E.L."/>
            <person name="Williams K.H."/>
            <person name="Hubbard S.S."/>
            <person name="Banfield J.F."/>
        </authorList>
    </citation>
    <scope>NUCLEOTIDE SEQUENCE [LARGE SCALE GENOMIC DNA]</scope>
</reference>
<comment type="caution">
    <text evidence="18">The sequence shown here is derived from an EMBL/GenBank/DDBJ whole genome shotgun (WGS) entry which is preliminary data.</text>
</comment>
<evidence type="ECO:0000256" key="12">
    <source>
        <dbReference type="ARBA" id="ARBA00023268"/>
    </source>
</evidence>
<dbReference type="Proteomes" id="UP000177810">
    <property type="component" value="Unassembled WGS sequence"/>
</dbReference>
<dbReference type="GO" id="GO:0008270">
    <property type="term" value="F:zinc ion binding"/>
    <property type="evidence" value="ECO:0007669"/>
    <property type="project" value="UniProtKB-UniRule"/>
</dbReference>
<dbReference type="InterPro" id="IPR020629">
    <property type="entry name" value="FPG_Glyclase"/>
</dbReference>
<comment type="catalytic activity">
    <reaction evidence="1 15">
        <text>Hydrolysis of DNA containing ring-opened 7-methylguanine residues, releasing 2,6-diamino-4-hydroxy-5-(N-methyl)formamidopyrimidine.</text>
        <dbReference type="EC" id="3.2.2.23"/>
    </reaction>
</comment>
<feature type="binding site" evidence="15">
    <location>
        <position position="156"/>
    </location>
    <ligand>
        <name>DNA</name>
        <dbReference type="ChEBI" id="CHEBI:16991"/>
    </ligand>
</feature>
<evidence type="ECO:0000313" key="19">
    <source>
        <dbReference type="Proteomes" id="UP000177810"/>
    </source>
</evidence>
<dbReference type="FunFam" id="1.10.8.50:FF:000003">
    <property type="entry name" value="Formamidopyrimidine-DNA glycosylase"/>
    <property type="match status" value="1"/>
</dbReference>
<keyword evidence="11 15" id="KW-0456">Lyase</keyword>
<dbReference type="SMART" id="SM00898">
    <property type="entry name" value="Fapy_DNA_glyco"/>
    <property type="match status" value="1"/>
</dbReference>
<name>A0A1G2F2W3_9BACT</name>
<dbReference type="Pfam" id="PF01149">
    <property type="entry name" value="Fapy_DNA_glyco"/>
    <property type="match status" value="1"/>
</dbReference>
<dbReference type="InterPro" id="IPR010979">
    <property type="entry name" value="Ribosomal_uS13-like_H2TH"/>
</dbReference>
<evidence type="ECO:0000256" key="1">
    <source>
        <dbReference type="ARBA" id="ARBA00001668"/>
    </source>
</evidence>
<dbReference type="HAMAP" id="MF_00103">
    <property type="entry name" value="Fapy_DNA_glycosyl"/>
    <property type="match status" value="1"/>
</dbReference>
<feature type="domain" description="FPG-type" evidence="16">
    <location>
        <begin position="241"/>
        <end position="275"/>
    </location>
</feature>
<dbReference type="NCBIfam" id="TIGR00577">
    <property type="entry name" value="fpg"/>
    <property type="match status" value="1"/>
</dbReference>
<dbReference type="EMBL" id="MHMT01000026">
    <property type="protein sequence ID" value="OGZ32092.1"/>
    <property type="molecule type" value="Genomic_DNA"/>
</dbReference>
<comment type="cofactor">
    <cofactor evidence="15">
        <name>Zn(2+)</name>
        <dbReference type="ChEBI" id="CHEBI:29105"/>
    </cofactor>
    <text evidence="15">Binds 1 zinc ion per subunit.</text>
</comment>
<evidence type="ECO:0000256" key="15">
    <source>
        <dbReference type="HAMAP-Rule" id="MF_00103"/>
    </source>
</evidence>
<dbReference type="InterPro" id="IPR015886">
    <property type="entry name" value="H2TH_FPG"/>
</dbReference>
<dbReference type="Gene3D" id="3.20.190.10">
    <property type="entry name" value="MutM-like, N-terminal"/>
    <property type="match status" value="1"/>
</dbReference>
<feature type="domain" description="Formamidopyrimidine-DNA glycosylase catalytic" evidence="17">
    <location>
        <begin position="2"/>
        <end position="120"/>
    </location>
</feature>
<keyword evidence="4 15" id="KW-0479">Metal-binding</keyword>